<keyword evidence="11" id="KW-0812">Transmembrane</keyword>
<dbReference type="KEGG" id="elim:B2M23_14110"/>
<dbReference type="GO" id="GO:0007234">
    <property type="term" value="P:osmosensory signaling via phosphorelay pathway"/>
    <property type="evidence" value="ECO:0007669"/>
    <property type="project" value="TreeGrafter"/>
</dbReference>
<dbReference type="EC" id="2.7.13.3" evidence="3"/>
<feature type="domain" description="HAMP" evidence="13">
    <location>
        <begin position="76"/>
        <end position="124"/>
    </location>
</feature>
<reference evidence="15" key="1">
    <citation type="journal article" date="2017" name="Sci. Rep.">
        <title>Determination of the Genome and Primary Transcriptome of Syngas Fermenting Eubacterium limosum ATCC 8486.</title>
        <authorList>
            <person name="Song Y."/>
            <person name="Shin J."/>
            <person name="Jeong Y."/>
            <person name="Jin S."/>
            <person name="Lee J.K."/>
            <person name="Kim D.R."/>
            <person name="Kim S.C."/>
            <person name="Cho S."/>
            <person name="Cho B.K."/>
        </authorList>
    </citation>
    <scope>NUCLEOTIDE SEQUENCE [LARGE SCALE GENOMIC DNA]</scope>
    <source>
        <strain evidence="15">ATCC 8486</strain>
    </source>
</reference>
<keyword evidence="8" id="KW-0067">ATP-binding</keyword>
<dbReference type="InterPro" id="IPR003661">
    <property type="entry name" value="HisK_dim/P_dom"/>
</dbReference>
<keyword evidence="6" id="KW-0547">Nucleotide-binding</keyword>
<evidence type="ECO:0000256" key="8">
    <source>
        <dbReference type="ARBA" id="ARBA00022840"/>
    </source>
</evidence>
<dbReference type="PROSITE" id="PS50109">
    <property type="entry name" value="HIS_KIN"/>
    <property type="match status" value="1"/>
</dbReference>
<evidence type="ECO:0000256" key="7">
    <source>
        <dbReference type="ARBA" id="ARBA00022777"/>
    </source>
</evidence>
<protein>
    <recommendedName>
        <fullName evidence="3">histidine kinase</fullName>
        <ecNumber evidence="3">2.7.13.3</ecNumber>
    </recommendedName>
</protein>
<dbReference type="PRINTS" id="PR00344">
    <property type="entry name" value="BCTRLSENSOR"/>
</dbReference>
<evidence type="ECO:0000256" key="11">
    <source>
        <dbReference type="SAM" id="Phobius"/>
    </source>
</evidence>
<dbReference type="FunFam" id="1.10.287.130:FF:000001">
    <property type="entry name" value="Two-component sensor histidine kinase"/>
    <property type="match status" value="1"/>
</dbReference>
<keyword evidence="9" id="KW-0902">Two-component regulatory system</keyword>
<gene>
    <name evidence="14" type="ORF">B2M23_14110</name>
</gene>
<dbReference type="RefSeq" id="WP_038350660.1">
    <property type="nucleotide sequence ID" value="NZ_CP019962.1"/>
</dbReference>
<keyword evidence="10 11" id="KW-0472">Membrane</keyword>
<dbReference type="InterPro" id="IPR036097">
    <property type="entry name" value="HisK_dim/P_sf"/>
</dbReference>
<dbReference type="Pfam" id="PF00512">
    <property type="entry name" value="HisKA"/>
    <property type="match status" value="1"/>
</dbReference>
<feature type="domain" description="Histidine kinase" evidence="12">
    <location>
        <begin position="132"/>
        <end position="345"/>
    </location>
</feature>
<evidence type="ECO:0000256" key="5">
    <source>
        <dbReference type="ARBA" id="ARBA00022679"/>
    </source>
</evidence>
<evidence type="ECO:0000256" key="2">
    <source>
        <dbReference type="ARBA" id="ARBA00004370"/>
    </source>
</evidence>
<feature type="transmembrane region" description="Helical" evidence="11">
    <location>
        <begin position="48"/>
        <end position="68"/>
    </location>
</feature>
<evidence type="ECO:0000259" key="13">
    <source>
        <dbReference type="PROSITE" id="PS50885"/>
    </source>
</evidence>
<organism evidence="14 15">
    <name type="scientific">Eubacterium limosum</name>
    <dbReference type="NCBI Taxonomy" id="1736"/>
    <lineage>
        <taxon>Bacteria</taxon>
        <taxon>Bacillati</taxon>
        <taxon>Bacillota</taxon>
        <taxon>Clostridia</taxon>
        <taxon>Eubacteriales</taxon>
        <taxon>Eubacteriaceae</taxon>
        <taxon>Eubacterium</taxon>
    </lineage>
</organism>
<dbReference type="PANTHER" id="PTHR42878:SF7">
    <property type="entry name" value="SENSOR HISTIDINE KINASE GLRK"/>
    <property type="match status" value="1"/>
</dbReference>
<evidence type="ECO:0000256" key="3">
    <source>
        <dbReference type="ARBA" id="ARBA00012438"/>
    </source>
</evidence>
<dbReference type="PANTHER" id="PTHR42878">
    <property type="entry name" value="TWO-COMPONENT HISTIDINE KINASE"/>
    <property type="match status" value="1"/>
</dbReference>
<evidence type="ECO:0000256" key="10">
    <source>
        <dbReference type="ARBA" id="ARBA00023136"/>
    </source>
</evidence>
<dbReference type="SMART" id="SM00388">
    <property type="entry name" value="HisKA"/>
    <property type="match status" value="1"/>
</dbReference>
<dbReference type="GO" id="GO:0016020">
    <property type="term" value="C:membrane"/>
    <property type="evidence" value="ECO:0007669"/>
    <property type="project" value="UniProtKB-SubCell"/>
</dbReference>
<sequence>MINRKSFHITVVFSAMVFLIFAITMALTGIITVILLNVGIISNPQHELSLIVFAFVSIIVGTILSQIVGKGPLNVIREIDNATKEVVKGNFDVHLNDDNIPATELRSMAQNFNIMVQELSNTEIFRNDFIENVSHEFKTPLSAVEGYATLLQNKSLSDEKRNEYTNRILLNTRRLSKLAGNILLLSRLENHELEVKKETYSLDEQIRKIILLFETQWTEKQLYLDIDLCPTDYTGNKEMLAQVWQNIFGNAVKFVSDGSQIRVLLGAEKGRVKVSIVDNGPGMSEEVQQRIYEKFYQADSSRNGIGNGLGLTLAKRIVDLHGGTISVSSTIDRGTAFTVMLPTNMT</sequence>
<dbReference type="PROSITE" id="PS50885">
    <property type="entry name" value="HAMP"/>
    <property type="match status" value="1"/>
</dbReference>
<dbReference type="GO" id="GO:0030295">
    <property type="term" value="F:protein kinase activator activity"/>
    <property type="evidence" value="ECO:0007669"/>
    <property type="project" value="TreeGrafter"/>
</dbReference>
<dbReference type="CDD" id="cd00082">
    <property type="entry name" value="HisKA"/>
    <property type="match status" value="1"/>
</dbReference>
<evidence type="ECO:0000256" key="6">
    <source>
        <dbReference type="ARBA" id="ARBA00022741"/>
    </source>
</evidence>
<name>A0AAC9QVX9_EUBLI</name>
<dbReference type="InterPro" id="IPR003660">
    <property type="entry name" value="HAMP_dom"/>
</dbReference>
<proteinExistence type="predicted"/>
<accession>A0AAC9QVX9</accession>
<dbReference type="Proteomes" id="UP000192391">
    <property type="component" value="Chromosome"/>
</dbReference>
<evidence type="ECO:0000313" key="14">
    <source>
        <dbReference type="EMBL" id="ARD66600.1"/>
    </source>
</evidence>
<evidence type="ECO:0000256" key="1">
    <source>
        <dbReference type="ARBA" id="ARBA00000085"/>
    </source>
</evidence>
<keyword evidence="11" id="KW-1133">Transmembrane helix</keyword>
<evidence type="ECO:0000256" key="4">
    <source>
        <dbReference type="ARBA" id="ARBA00022553"/>
    </source>
</evidence>
<comment type="subcellular location">
    <subcellularLocation>
        <location evidence="2">Membrane</location>
    </subcellularLocation>
</comment>
<dbReference type="GO" id="GO:0000156">
    <property type="term" value="F:phosphorelay response regulator activity"/>
    <property type="evidence" value="ECO:0007669"/>
    <property type="project" value="TreeGrafter"/>
</dbReference>
<dbReference type="SMART" id="SM00387">
    <property type="entry name" value="HATPase_c"/>
    <property type="match status" value="1"/>
</dbReference>
<dbReference type="CDD" id="cd06225">
    <property type="entry name" value="HAMP"/>
    <property type="match status" value="1"/>
</dbReference>
<feature type="transmembrane region" description="Helical" evidence="11">
    <location>
        <begin position="12"/>
        <end position="36"/>
    </location>
</feature>
<keyword evidence="5" id="KW-0808">Transferase</keyword>
<dbReference type="InterPro" id="IPR036890">
    <property type="entry name" value="HATPase_C_sf"/>
</dbReference>
<dbReference type="SUPFAM" id="SSF55874">
    <property type="entry name" value="ATPase domain of HSP90 chaperone/DNA topoisomerase II/histidine kinase"/>
    <property type="match status" value="1"/>
</dbReference>
<keyword evidence="7 14" id="KW-0418">Kinase</keyword>
<dbReference type="InterPro" id="IPR005467">
    <property type="entry name" value="His_kinase_dom"/>
</dbReference>
<dbReference type="InterPro" id="IPR050351">
    <property type="entry name" value="BphY/WalK/GraS-like"/>
</dbReference>
<evidence type="ECO:0000313" key="15">
    <source>
        <dbReference type="Proteomes" id="UP000192391"/>
    </source>
</evidence>
<dbReference type="Gene3D" id="3.30.565.10">
    <property type="entry name" value="Histidine kinase-like ATPase, C-terminal domain"/>
    <property type="match status" value="1"/>
</dbReference>
<keyword evidence="4" id="KW-0597">Phosphoprotein</keyword>
<comment type="catalytic activity">
    <reaction evidence="1">
        <text>ATP + protein L-histidine = ADP + protein N-phospho-L-histidine.</text>
        <dbReference type="EC" id="2.7.13.3"/>
    </reaction>
</comment>
<dbReference type="AlphaFoldDB" id="A0AAC9QVX9"/>
<dbReference type="InterPro" id="IPR003594">
    <property type="entry name" value="HATPase_dom"/>
</dbReference>
<dbReference type="SUPFAM" id="SSF47384">
    <property type="entry name" value="Homodimeric domain of signal transducing histidine kinase"/>
    <property type="match status" value="1"/>
</dbReference>
<dbReference type="EMBL" id="CP019962">
    <property type="protein sequence ID" value="ARD66600.1"/>
    <property type="molecule type" value="Genomic_DNA"/>
</dbReference>
<dbReference type="GO" id="GO:0005524">
    <property type="term" value="F:ATP binding"/>
    <property type="evidence" value="ECO:0007669"/>
    <property type="project" value="UniProtKB-KW"/>
</dbReference>
<evidence type="ECO:0000256" key="9">
    <source>
        <dbReference type="ARBA" id="ARBA00023012"/>
    </source>
</evidence>
<dbReference type="GO" id="GO:0000155">
    <property type="term" value="F:phosphorelay sensor kinase activity"/>
    <property type="evidence" value="ECO:0007669"/>
    <property type="project" value="InterPro"/>
</dbReference>
<dbReference type="FunFam" id="3.30.565.10:FF:000006">
    <property type="entry name" value="Sensor histidine kinase WalK"/>
    <property type="match status" value="1"/>
</dbReference>
<dbReference type="Gene3D" id="1.10.287.130">
    <property type="match status" value="1"/>
</dbReference>
<dbReference type="Gene3D" id="6.10.340.10">
    <property type="match status" value="1"/>
</dbReference>
<evidence type="ECO:0000259" key="12">
    <source>
        <dbReference type="PROSITE" id="PS50109"/>
    </source>
</evidence>
<dbReference type="CDD" id="cd00075">
    <property type="entry name" value="HATPase"/>
    <property type="match status" value="1"/>
</dbReference>
<dbReference type="Pfam" id="PF02518">
    <property type="entry name" value="HATPase_c"/>
    <property type="match status" value="1"/>
</dbReference>
<dbReference type="InterPro" id="IPR004358">
    <property type="entry name" value="Sig_transdc_His_kin-like_C"/>
</dbReference>